<comment type="caution">
    <text evidence="1">The sequence shown here is derived from an EMBL/GenBank/DDBJ whole genome shotgun (WGS) entry which is preliminary data.</text>
</comment>
<gene>
    <name evidence="1" type="ORF">ONT23_01170</name>
</gene>
<evidence type="ECO:0000313" key="2">
    <source>
        <dbReference type="Proteomes" id="UP001209168"/>
    </source>
</evidence>
<name>A0AAW5UNX0_9BACT</name>
<proteinExistence type="predicted"/>
<accession>A0AAW5UNX0</accession>
<dbReference type="EMBL" id="JAPDVH010000001">
    <property type="protein sequence ID" value="MCW4154171.1"/>
    <property type="molecule type" value="Genomic_DNA"/>
</dbReference>
<dbReference type="RefSeq" id="WP_264898611.1">
    <property type="nucleotide sequence ID" value="NZ_JAPDVH010000001.1"/>
</dbReference>
<dbReference type="Proteomes" id="UP001209168">
    <property type="component" value="Unassembled WGS sequence"/>
</dbReference>
<sequence>MKNNLSRFIDILVSMNRRIRQKRIENKLKQRYVSVEPFSLYNNDITLWHKLYDITNFVPILDYKDETWNQVVYLKIFMLLHSIGVYSGEKREFNSILQETKKVQITSDKHIKLISSGIFNDWIYLTTFNHKFSNVRLDIHVKFNSIFKEFQLAFRHKSLFERLRFRIVDGTTLVSEIVTNGFFSSPISQIPFNLEIGRVYEMSLICLDGFYGFSIDGNSLMVIHDTQYSNENGELAVVLWDDKKSNIDVEIINLSLYGIS</sequence>
<organism evidence="1 2">
    <name type="scientific">Segatella copri</name>
    <dbReference type="NCBI Taxonomy" id="165179"/>
    <lineage>
        <taxon>Bacteria</taxon>
        <taxon>Pseudomonadati</taxon>
        <taxon>Bacteroidota</taxon>
        <taxon>Bacteroidia</taxon>
        <taxon>Bacteroidales</taxon>
        <taxon>Prevotellaceae</taxon>
        <taxon>Segatella</taxon>
    </lineage>
</organism>
<protein>
    <submittedName>
        <fullName evidence="1">Uncharacterized protein</fullName>
    </submittedName>
</protein>
<dbReference type="AlphaFoldDB" id="A0AAW5UNX0"/>
<evidence type="ECO:0000313" key="1">
    <source>
        <dbReference type="EMBL" id="MCW4154171.1"/>
    </source>
</evidence>
<reference evidence="1" key="1">
    <citation type="submission" date="2022-11" db="EMBL/GenBank/DDBJ databases">
        <title>Genomic repertoires linked with pathogenic potency of arthritogenic Prevotella copri isolated from the gut of rheumatoid arthritis patients.</title>
        <authorList>
            <person name="Nii T."/>
            <person name="Maeda Y."/>
            <person name="Motooka D."/>
            <person name="Naito M."/>
            <person name="Matsumoto Y."/>
            <person name="Ogawa T."/>
            <person name="Oguro-Igashira E."/>
            <person name="Kishikawa T."/>
            <person name="Yamashita M."/>
            <person name="Koizumi S."/>
            <person name="Kurakawa T."/>
            <person name="Okumura R."/>
            <person name="Kayama H."/>
            <person name="Murakami M."/>
            <person name="Sakaguchi T."/>
            <person name="Das B."/>
            <person name="Nakamura S."/>
            <person name="Okada Y."/>
            <person name="Kumanogoh A."/>
            <person name="Takeda K."/>
        </authorList>
    </citation>
    <scope>NUCLEOTIDE SEQUENCE</scope>
    <source>
        <strain evidence="1">H012_8</strain>
    </source>
</reference>